<feature type="domain" description="STAND NTPase 4 small alpha/beta" evidence="2">
    <location>
        <begin position="548"/>
        <end position="604"/>
    </location>
</feature>
<name>A0A251X8W4_9GAMM</name>
<dbReference type="InterPro" id="IPR027417">
    <property type="entry name" value="P-loop_NTPase"/>
</dbReference>
<dbReference type="AlphaFoldDB" id="A0A251X8W4"/>
<proteinExistence type="predicted"/>
<protein>
    <submittedName>
        <fullName evidence="3">Uncharacterized protein</fullName>
    </submittedName>
</protein>
<dbReference type="InterPro" id="IPR007560">
    <property type="entry name" value="Restrct_endonuc_IV_Mrr"/>
</dbReference>
<dbReference type="InterPro" id="IPR057123">
    <property type="entry name" value="STAND_NTPase4_dom"/>
</dbReference>
<dbReference type="InterPro" id="IPR011856">
    <property type="entry name" value="tRNA_endonuc-like_dom_sf"/>
</dbReference>
<comment type="caution">
    <text evidence="3">The sequence shown here is derived from an EMBL/GenBank/DDBJ whole genome shotgun (WGS) entry which is preliminary data.</text>
</comment>
<evidence type="ECO:0000259" key="1">
    <source>
        <dbReference type="Pfam" id="PF04471"/>
    </source>
</evidence>
<dbReference type="OrthoDB" id="1426235at2"/>
<dbReference type="SUPFAM" id="SSF52980">
    <property type="entry name" value="Restriction endonuclease-like"/>
    <property type="match status" value="1"/>
</dbReference>
<feature type="domain" description="Restriction endonuclease type IV Mrr" evidence="1">
    <location>
        <begin position="20"/>
        <end position="111"/>
    </location>
</feature>
<evidence type="ECO:0000313" key="4">
    <source>
        <dbReference type="Proteomes" id="UP000194798"/>
    </source>
</evidence>
<evidence type="ECO:0000313" key="3">
    <source>
        <dbReference type="EMBL" id="OUD14375.1"/>
    </source>
</evidence>
<reference evidence="3 4" key="1">
    <citation type="submission" date="2016-12" db="EMBL/GenBank/DDBJ databases">
        <title>Thioflexothrix psekupsii D3 genome sequencing and assembly.</title>
        <authorList>
            <person name="Fomenkov A."/>
            <person name="Vincze T."/>
            <person name="Grabovich M."/>
            <person name="Anton B.P."/>
            <person name="Dubinina G."/>
            <person name="Orlova M."/>
            <person name="Belousova E."/>
            <person name="Roberts R.J."/>
        </authorList>
    </citation>
    <scope>NUCLEOTIDE SEQUENCE [LARGE SCALE GENOMIC DNA]</scope>
    <source>
        <strain evidence="3">D3</strain>
    </source>
</reference>
<dbReference type="EMBL" id="MSLT01000012">
    <property type="protein sequence ID" value="OUD14375.1"/>
    <property type="molecule type" value="Genomic_DNA"/>
</dbReference>
<dbReference type="GO" id="GO:0004519">
    <property type="term" value="F:endonuclease activity"/>
    <property type="evidence" value="ECO:0007669"/>
    <property type="project" value="InterPro"/>
</dbReference>
<accession>A0A251X8W4</accession>
<dbReference type="SUPFAM" id="SSF52540">
    <property type="entry name" value="P-loop containing nucleoside triphosphate hydrolases"/>
    <property type="match status" value="1"/>
</dbReference>
<dbReference type="Gene3D" id="3.40.1350.10">
    <property type="match status" value="1"/>
</dbReference>
<dbReference type="Proteomes" id="UP000194798">
    <property type="component" value="Unassembled WGS sequence"/>
</dbReference>
<dbReference type="RefSeq" id="WP_086488154.1">
    <property type="nucleotide sequence ID" value="NZ_MSLT01000012.1"/>
</dbReference>
<dbReference type="InterPro" id="IPR011335">
    <property type="entry name" value="Restrct_endonuc-II-like"/>
</dbReference>
<dbReference type="Gene3D" id="3.40.50.300">
    <property type="entry name" value="P-loop containing nucleotide triphosphate hydrolases"/>
    <property type="match status" value="1"/>
</dbReference>
<organism evidence="3 4">
    <name type="scientific">Thioflexithrix psekupsensis</name>
    <dbReference type="NCBI Taxonomy" id="1570016"/>
    <lineage>
        <taxon>Bacteria</taxon>
        <taxon>Pseudomonadati</taxon>
        <taxon>Pseudomonadota</taxon>
        <taxon>Gammaproteobacteria</taxon>
        <taxon>Thiotrichales</taxon>
        <taxon>Thioflexithrix</taxon>
    </lineage>
</organism>
<dbReference type="GO" id="GO:0009307">
    <property type="term" value="P:DNA restriction-modification system"/>
    <property type="evidence" value="ECO:0007669"/>
    <property type="project" value="InterPro"/>
</dbReference>
<dbReference type="Pfam" id="PF24406">
    <property type="entry name" value="nSTAND_NTPase4"/>
    <property type="match status" value="1"/>
</dbReference>
<evidence type="ECO:0000259" key="2">
    <source>
        <dbReference type="Pfam" id="PF24406"/>
    </source>
</evidence>
<dbReference type="Pfam" id="PF04471">
    <property type="entry name" value="Mrr_cat"/>
    <property type="match status" value="1"/>
</dbReference>
<keyword evidence="4" id="KW-1185">Reference proteome</keyword>
<dbReference type="GO" id="GO:0003677">
    <property type="term" value="F:DNA binding"/>
    <property type="evidence" value="ECO:0007669"/>
    <property type="project" value="InterPro"/>
</dbReference>
<gene>
    <name evidence="3" type="ORF">TPSD3_08650</name>
</gene>
<sequence>MNIEVAVSKSATTKDKGDLLEELAMHLLRAQNYEVEREVRKTGVELDLLCKHKANNNKKLYVECKAYKDDNNINAGIIVKLLGAMQLEECEEAWIICTCELGKDAKGVVDKLTSKGRTDITIYTPSKFITVLVDANVIKSEDIANHSISKILNRNLYQDSTLLVTPVGIYWTYRKKKEKTDTRVFVVDAKTGDIVVDSDILSKLSTFDSTMCGFEFCALIPASISTTNGKGVVEYKFRLDDEYVQSIKDTGVMYTHPHKRVLDKDDLFIFPDLQLVNEDDKISSAELMSFDEKYRKNIIFGDELSGKTTLAQKLQRIYVESGNIPVYINACDINFSNLEKFHKILRRQIKLQYANVTDEIVGTIDKSKIIIFIDDFHNTTLNKDAASQLFLAIDKEYESIIWLMNTKQELELLANDKLVSELAEYNLYRIKELGFKLRDEMIKTWISIGRVDTIYESDKHNQVMEIAEIINSTIGYNYVPTYPIYVLTLLQSFEASTVKSLQGSAYAEFYNYLITHALGTAGVKAAELNLYYSLLSELSHYFFVGSEKEISESNTRKFYEEFCNRKMLDRKFDKTKKILIQSKILKSENDSYRFNHSYIYYFFVGKYLSDNAQKNVDIQQKITDLTKRLYLRECANIVIFLVHFSKDQFVLDNILLEAKKIFTEISLATFAEDEFANINRLVEAELRIILEDKRPEETRAKQLEIKDSLNENLPKEPTNETDYNSDIKELDVYRL</sequence>